<dbReference type="EMBL" id="BPLQ01011146">
    <property type="protein sequence ID" value="GIY55947.1"/>
    <property type="molecule type" value="Genomic_DNA"/>
</dbReference>
<evidence type="ECO:0000313" key="2">
    <source>
        <dbReference type="Proteomes" id="UP001054837"/>
    </source>
</evidence>
<protein>
    <submittedName>
        <fullName evidence="1">Uncharacterized protein</fullName>
    </submittedName>
</protein>
<comment type="caution">
    <text evidence="1">The sequence shown here is derived from an EMBL/GenBank/DDBJ whole genome shotgun (WGS) entry which is preliminary data.</text>
</comment>
<dbReference type="Proteomes" id="UP001054837">
    <property type="component" value="Unassembled WGS sequence"/>
</dbReference>
<evidence type="ECO:0000313" key="1">
    <source>
        <dbReference type="EMBL" id="GIY55947.1"/>
    </source>
</evidence>
<reference evidence="1 2" key="1">
    <citation type="submission" date="2021-06" db="EMBL/GenBank/DDBJ databases">
        <title>Caerostris darwini draft genome.</title>
        <authorList>
            <person name="Kono N."/>
            <person name="Arakawa K."/>
        </authorList>
    </citation>
    <scope>NUCLEOTIDE SEQUENCE [LARGE SCALE GENOMIC DNA]</scope>
</reference>
<proteinExistence type="predicted"/>
<dbReference type="AlphaFoldDB" id="A0AAV4UDN5"/>
<gene>
    <name evidence="1" type="ORF">CDAR_13421</name>
</gene>
<organism evidence="1 2">
    <name type="scientific">Caerostris darwini</name>
    <dbReference type="NCBI Taxonomy" id="1538125"/>
    <lineage>
        <taxon>Eukaryota</taxon>
        <taxon>Metazoa</taxon>
        <taxon>Ecdysozoa</taxon>
        <taxon>Arthropoda</taxon>
        <taxon>Chelicerata</taxon>
        <taxon>Arachnida</taxon>
        <taxon>Araneae</taxon>
        <taxon>Araneomorphae</taxon>
        <taxon>Entelegynae</taxon>
        <taxon>Araneoidea</taxon>
        <taxon>Araneidae</taxon>
        <taxon>Caerostris</taxon>
    </lineage>
</organism>
<accession>A0AAV4UDN5</accession>
<keyword evidence="2" id="KW-1185">Reference proteome</keyword>
<sequence length="80" mass="9009">MEEDENLVVLVKAKMIPAIVAKPIKEALSKTTVDRLCPRLCAPPTKTCPELVIFDGTSQVSDQSSQSLIRVKCRIEWYFE</sequence>
<name>A0AAV4UDN5_9ARAC</name>